<proteinExistence type="predicted"/>
<evidence type="ECO:0000313" key="3">
    <source>
        <dbReference type="Proteomes" id="UP000824166"/>
    </source>
</evidence>
<evidence type="ECO:0000313" key="2">
    <source>
        <dbReference type="EMBL" id="MBU8867467.1"/>
    </source>
</evidence>
<evidence type="ECO:0008006" key="4">
    <source>
        <dbReference type="Google" id="ProtNLM"/>
    </source>
</evidence>
<reference evidence="2 3" key="1">
    <citation type="submission" date="2021-06" db="EMBL/GenBank/DDBJ databases">
        <authorList>
            <person name="Jeong J.W."/>
        </authorList>
    </citation>
    <scope>NUCLEOTIDE SEQUENCE [LARGE SCALE GENOMIC DNA]</scope>
    <source>
        <strain evidence="2 3">MMS21-TAE1-1</strain>
    </source>
</reference>
<gene>
    <name evidence="2" type="ORF">KSW38_14345</name>
</gene>
<keyword evidence="1" id="KW-0732">Signal</keyword>
<name>A0ABS6I7W3_9MICC</name>
<feature type="signal peptide" evidence="1">
    <location>
        <begin position="1"/>
        <end position="20"/>
    </location>
</feature>
<protein>
    <recommendedName>
        <fullName evidence="4">Lipoprotein</fullName>
    </recommendedName>
</protein>
<dbReference type="PROSITE" id="PS51257">
    <property type="entry name" value="PROKAR_LIPOPROTEIN"/>
    <property type="match status" value="1"/>
</dbReference>
<comment type="caution">
    <text evidence="2">The sequence shown here is derived from an EMBL/GenBank/DDBJ whole genome shotgun (WGS) entry which is preliminary data.</text>
</comment>
<dbReference type="Proteomes" id="UP000824166">
    <property type="component" value="Unassembled WGS sequence"/>
</dbReference>
<dbReference type="RefSeq" id="WP_216925586.1">
    <property type="nucleotide sequence ID" value="NZ_JAHOPC010000008.1"/>
</dbReference>
<sequence>MYKKSLLGLGVVAIVGMALGACSGPGTSPDTTSAPPSEKAAEAKRYSNGELLDLVKQIKTADGTSLTAVSGEELSSQENPMKELLALMTIEPADCKALGALGSSQTIAGSTTAGGASVDTAGGLMSGITFVSGVDADALHNAIKNNKSQAAACENITLSMAGQSMEMTTKPVDGVGSVPDTMAYKTAISLPDGRAQSTFIAYAVKDGVLITATASGQNADATGAAAVGALMDQAAALIK</sequence>
<dbReference type="EMBL" id="JAHOPC010000008">
    <property type="protein sequence ID" value="MBU8867467.1"/>
    <property type="molecule type" value="Genomic_DNA"/>
</dbReference>
<keyword evidence="3" id="KW-1185">Reference proteome</keyword>
<feature type="chain" id="PRO_5045600264" description="Lipoprotein" evidence="1">
    <location>
        <begin position="21"/>
        <end position="239"/>
    </location>
</feature>
<organism evidence="2 3">
    <name type="scientific">Paenarthrobacter aromaticivorans</name>
    <dbReference type="NCBI Taxonomy" id="2849150"/>
    <lineage>
        <taxon>Bacteria</taxon>
        <taxon>Bacillati</taxon>
        <taxon>Actinomycetota</taxon>
        <taxon>Actinomycetes</taxon>
        <taxon>Micrococcales</taxon>
        <taxon>Micrococcaceae</taxon>
        <taxon>Paenarthrobacter</taxon>
    </lineage>
</organism>
<evidence type="ECO:0000256" key="1">
    <source>
        <dbReference type="SAM" id="SignalP"/>
    </source>
</evidence>
<accession>A0ABS6I7W3</accession>